<dbReference type="CDD" id="cd06325">
    <property type="entry name" value="PBP1_ABC_unchar_transporter"/>
    <property type="match status" value="1"/>
</dbReference>
<dbReference type="PANTHER" id="PTHR35271">
    <property type="entry name" value="ABC TRANSPORTER, SUBSTRATE-BINDING LIPOPROTEIN-RELATED"/>
    <property type="match status" value="1"/>
</dbReference>
<evidence type="ECO:0000313" key="2">
    <source>
        <dbReference type="Proteomes" id="UP000051380"/>
    </source>
</evidence>
<dbReference type="InterPro" id="IPR007487">
    <property type="entry name" value="ABC_transpt-TYRBP-like"/>
</dbReference>
<accession>A0A0R3CZ48</accession>
<name>A0A0R3CZ48_9BRAD</name>
<gene>
    <name evidence="1" type="ORF">AOQ72_07140</name>
</gene>
<dbReference type="RefSeq" id="WP_057025970.1">
    <property type="nucleotide sequence ID" value="NZ_LJYF01000002.1"/>
</dbReference>
<evidence type="ECO:0000313" key="1">
    <source>
        <dbReference type="EMBL" id="KRQ02840.1"/>
    </source>
</evidence>
<dbReference type="AlphaFoldDB" id="A0A0R3CZ48"/>
<dbReference type="Pfam" id="PF04392">
    <property type="entry name" value="ABC_sub_bind"/>
    <property type="match status" value="1"/>
</dbReference>
<sequence>MQRREFIALIGAIGAVWPRSLIAQPAHQLMKKMPRIGFLASVPHERIEAFDRGLREMGYVEGANIIIERRFWKNDREQLARFAAELVALEVEVIVASSTPEAIAARAVTGTIPIVTATADAVGVGLAASLARPGGNVTGLTGVASSGKNFGLLLELLPRASRFAVLLDPDNQYHARLMADFQKTAADRQVEILPVIKRSVEDIGPAFQTIASKDIQGLLVLVDPIGFANRRKIIELAAQNRIPAVYHWREEAVEGGLLAYGPDIIDLNRRSAGYVAKLLRGAKAAELPIQQPERFRLVINLKTARALGLNIPTALLATADEVIE</sequence>
<dbReference type="Gene3D" id="3.40.50.2300">
    <property type="match status" value="2"/>
</dbReference>
<dbReference type="Proteomes" id="UP000051380">
    <property type="component" value="Unassembled WGS sequence"/>
</dbReference>
<dbReference type="OrthoDB" id="8441748at2"/>
<organism evidence="1 2">
    <name type="scientific">Bradyrhizobium yuanmingense</name>
    <dbReference type="NCBI Taxonomy" id="108015"/>
    <lineage>
        <taxon>Bacteria</taxon>
        <taxon>Pseudomonadati</taxon>
        <taxon>Pseudomonadota</taxon>
        <taxon>Alphaproteobacteria</taxon>
        <taxon>Hyphomicrobiales</taxon>
        <taxon>Nitrobacteraceae</taxon>
        <taxon>Bradyrhizobium</taxon>
    </lineage>
</organism>
<comment type="caution">
    <text evidence="1">The sequence shown here is derived from an EMBL/GenBank/DDBJ whole genome shotgun (WGS) entry which is preliminary data.</text>
</comment>
<proteinExistence type="predicted"/>
<dbReference type="PANTHER" id="PTHR35271:SF1">
    <property type="entry name" value="ABC TRANSPORTER, SUBSTRATE-BINDING LIPOPROTEIN"/>
    <property type="match status" value="1"/>
</dbReference>
<reference evidence="1 2" key="1">
    <citation type="submission" date="2015-09" db="EMBL/GenBank/DDBJ databases">
        <title>Draft Genome Sequence of the Strain BR 3267 (Bradyrhizobium yuanmingense) recommended as inoculant for cowpea in Brazil.</title>
        <authorList>
            <person name="Simoes-Araujo J.L."/>
            <person name="Zilli J.E."/>
        </authorList>
    </citation>
    <scope>NUCLEOTIDE SEQUENCE [LARGE SCALE GENOMIC DNA]</scope>
    <source>
        <strain evidence="1 2">BR3267</strain>
    </source>
</reference>
<dbReference type="STRING" id="108015.GA0061099_1002628"/>
<protein>
    <recommendedName>
        <fullName evidence="3">ABC transport system substrate-binding protein</fullName>
    </recommendedName>
</protein>
<dbReference type="EMBL" id="LJYF01000002">
    <property type="protein sequence ID" value="KRQ02840.1"/>
    <property type="molecule type" value="Genomic_DNA"/>
</dbReference>
<evidence type="ECO:0008006" key="3">
    <source>
        <dbReference type="Google" id="ProtNLM"/>
    </source>
</evidence>